<dbReference type="Gene3D" id="1.10.10.10">
    <property type="entry name" value="Winged helix-like DNA-binding domain superfamily/Winged helix DNA-binding domain"/>
    <property type="match status" value="1"/>
</dbReference>
<dbReference type="EMBL" id="SMAA01000001">
    <property type="protein sequence ID" value="TCS81980.1"/>
    <property type="molecule type" value="Genomic_DNA"/>
</dbReference>
<evidence type="ECO:0000256" key="2">
    <source>
        <dbReference type="ARBA" id="ARBA00023015"/>
    </source>
</evidence>
<organism evidence="6 7">
    <name type="scientific">Pectinatus cerevisiiphilus</name>
    <dbReference type="NCBI Taxonomy" id="86956"/>
    <lineage>
        <taxon>Bacteria</taxon>
        <taxon>Bacillati</taxon>
        <taxon>Bacillota</taxon>
        <taxon>Negativicutes</taxon>
        <taxon>Selenomonadales</taxon>
        <taxon>Selenomonadaceae</taxon>
        <taxon>Pectinatus</taxon>
    </lineage>
</organism>
<dbReference type="PRINTS" id="PR00039">
    <property type="entry name" value="HTHLYSR"/>
</dbReference>
<dbReference type="PANTHER" id="PTHR30419:SF8">
    <property type="entry name" value="NITROGEN ASSIMILATION TRANSCRIPTIONAL ACTIVATOR-RELATED"/>
    <property type="match status" value="1"/>
</dbReference>
<dbReference type="PANTHER" id="PTHR30419">
    <property type="entry name" value="HTH-TYPE TRANSCRIPTIONAL REGULATOR YBHD"/>
    <property type="match status" value="1"/>
</dbReference>
<dbReference type="GO" id="GO:0005829">
    <property type="term" value="C:cytosol"/>
    <property type="evidence" value="ECO:0007669"/>
    <property type="project" value="TreeGrafter"/>
</dbReference>
<dbReference type="GO" id="GO:0003677">
    <property type="term" value="F:DNA binding"/>
    <property type="evidence" value="ECO:0007669"/>
    <property type="project" value="UniProtKB-KW"/>
</dbReference>
<evidence type="ECO:0000256" key="3">
    <source>
        <dbReference type="ARBA" id="ARBA00023125"/>
    </source>
</evidence>
<dbReference type="OrthoDB" id="9803735at2"/>
<reference evidence="6 7" key="1">
    <citation type="submission" date="2019-03" db="EMBL/GenBank/DDBJ databases">
        <title>Genomic Encyclopedia of Type Strains, Phase IV (KMG-IV): sequencing the most valuable type-strain genomes for metagenomic binning, comparative biology and taxonomic classification.</title>
        <authorList>
            <person name="Goeker M."/>
        </authorList>
    </citation>
    <scope>NUCLEOTIDE SEQUENCE [LARGE SCALE GENOMIC DNA]</scope>
    <source>
        <strain evidence="6 7">DSM 20467</strain>
    </source>
</reference>
<dbReference type="Gene3D" id="3.40.190.290">
    <property type="match status" value="1"/>
</dbReference>
<comment type="caution">
    <text evidence="6">The sequence shown here is derived from an EMBL/GenBank/DDBJ whole genome shotgun (WGS) entry which is preliminary data.</text>
</comment>
<keyword evidence="2" id="KW-0805">Transcription regulation</keyword>
<dbReference type="InterPro" id="IPR036388">
    <property type="entry name" value="WH-like_DNA-bd_sf"/>
</dbReference>
<dbReference type="InterPro" id="IPR005119">
    <property type="entry name" value="LysR_subst-bd"/>
</dbReference>
<proteinExistence type="inferred from homology"/>
<gene>
    <name evidence="6" type="ORF">EDC37_101151</name>
</gene>
<sequence>MQPEMIYIYEVYRTGSFSKAAANLYLSQPALSIAVKKVEKEIGMPLFDRSHQPLQLTEAGRIYIKKILKIKLLEGDMANELQDIANLATGELHIGGTQYFNSYVMPAIIKKYIHYYPHINISLLEDNSGLLDDKLADGSVDIMFHCGKFDEKSFAGAKIFEDHLLLAVHKELLKDKEIAIQGLTAGQVQKNEFEEKDCPIVPLKIFAAMPFLILTKSNNLRERALNICRSAGFTPKVRFYVEQLETSYHLACHGLGAAFVSDRMVKEHSPQDMLYYKLTNEEADRCFQAITRKNGYMSHAMRRFIELARTIWL</sequence>
<comment type="similarity">
    <text evidence="1">Belongs to the LysR transcriptional regulatory family.</text>
</comment>
<evidence type="ECO:0000256" key="1">
    <source>
        <dbReference type="ARBA" id="ARBA00009437"/>
    </source>
</evidence>
<evidence type="ECO:0000313" key="6">
    <source>
        <dbReference type="EMBL" id="TCS81980.1"/>
    </source>
</evidence>
<dbReference type="RefSeq" id="WP_132546950.1">
    <property type="nucleotide sequence ID" value="NZ_SMAA01000001.1"/>
</dbReference>
<keyword evidence="4" id="KW-0804">Transcription</keyword>
<dbReference type="Pfam" id="PF03466">
    <property type="entry name" value="LysR_substrate"/>
    <property type="match status" value="2"/>
</dbReference>
<evidence type="ECO:0000259" key="5">
    <source>
        <dbReference type="PROSITE" id="PS50931"/>
    </source>
</evidence>
<feature type="domain" description="HTH lysR-type" evidence="5">
    <location>
        <begin position="1"/>
        <end position="57"/>
    </location>
</feature>
<dbReference type="Proteomes" id="UP000295188">
    <property type="component" value="Unassembled WGS sequence"/>
</dbReference>
<dbReference type="SUPFAM" id="SSF46785">
    <property type="entry name" value="Winged helix' DNA-binding domain"/>
    <property type="match status" value="1"/>
</dbReference>
<dbReference type="GO" id="GO:0003700">
    <property type="term" value="F:DNA-binding transcription factor activity"/>
    <property type="evidence" value="ECO:0007669"/>
    <property type="project" value="InterPro"/>
</dbReference>
<keyword evidence="7" id="KW-1185">Reference proteome</keyword>
<dbReference type="PROSITE" id="PS50931">
    <property type="entry name" value="HTH_LYSR"/>
    <property type="match status" value="1"/>
</dbReference>
<evidence type="ECO:0000256" key="4">
    <source>
        <dbReference type="ARBA" id="ARBA00023163"/>
    </source>
</evidence>
<name>A0A4R3KFK6_9FIRM</name>
<keyword evidence="3 6" id="KW-0238">DNA-binding</keyword>
<dbReference type="InterPro" id="IPR000847">
    <property type="entry name" value="LysR_HTH_N"/>
</dbReference>
<protein>
    <submittedName>
        <fullName evidence="6">DNA-binding transcriptional LysR family regulator</fullName>
    </submittedName>
</protein>
<dbReference type="InterPro" id="IPR050950">
    <property type="entry name" value="HTH-type_LysR_regulators"/>
</dbReference>
<dbReference type="InterPro" id="IPR036390">
    <property type="entry name" value="WH_DNA-bd_sf"/>
</dbReference>
<dbReference type="Pfam" id="PF00126">
    <property type="entry name" value="HTH_1"/>
    <property type="match status" value="1"/>
</dbReference>
<accession>A0A4R3KFK6</accession>
<evidence type="ECO:0000313" key="7">
    <source>
        <dbReference type="Proteomes" id="UP000295188"/>
    </source>
</evidence>
<dbReference type="CDD" id="cd05466">
    <property type="entry name" value="PBP2_LTTR_substrate"/>
    <property type="match status" value="1"/>
</dbReference>
<dbReference type="SUPFAM" id="SSF53850">
    <property type="entry name" value="Periplasmic binding protein-like II"/>
    <property type="match status" value="1"/>
</dbReference>
<dbReference type="AlphaFoldDB" id="A0A4R3KFK6"/>